<dbReference type="Proteomes" id="UP000030008">
    <property type="component" value="Unassembled WGS sequence"/>
</dbReference>
<keyword evidence="3" id="KW-0963">Cytoplasm</keyword>
<dbReference type="RefSeq" id="WP_002610565.1">
    <property type="nucleotide sequence ID" value="NZ_AP025565.1"/>
</dbReference>
<sequence length="138" mass="15432">MKRKIVLASHGGLASGLYDTAKMIVGKLPFDVEIYSLQPGGLAEDYGRKLKKEIAAHMNTEYVILTDLYGASVFTAMYLCTKLDNVRLFSGMNLNMLLSVCLEHPAPLNETDIEQILHDAKSGIQFTQQSKECEREEF</sequence>
<comment type="subcellular location">
    <subcellularLocation>
        <location evidence="1">Cytoplasm</location>
    </subcellularLocation>
</comment>
<evidence type="ECO:0000313" key="13">
    <source>
        <dbReference type="Proteomes" id="UP000503330"/>
    </source>
</evidence>
<reference evidence="11 13" key="2">
    <citation type="submission" date="2020-02" db="EMBL/GenBank/DDBJ databases">
        <authorList>
            <person name="Kociolek L.K."/>
            <person name="Ozer E.A."/>
        </authorList>
    </citation>
    <scope>NUCLEOTIDE SEQUENCE [LARGE SCALE GENOMIC DNA]</scope>
    <source>
        <strain evidence="11 13">ATCC 14501</strain>
    </source>
</reference>
<dbReference type="Proteomes" id="UP001203972">
    <property type="component" value="Unassembled WGS sequence"/>
</dbReference>
<dbReference type="GO" id="GO:0016020">
    <property type="term" value="C:membrane"/>
    <property type="evidence" value="ECO:0007669"/>
    <property type="project" value="InterPro"/>
</dbReference>
<dbReference type="InterPro" id="IPR051471">
    <property type="entry name" value="Bacterial_PTS_sugar_comp"/>
</dbReference>
<dbReference type="GeneID" id="61926542"/>
<dbReference type="GO" id="GO:0016301">
    <property type="term" value="F:kinase activity"/>
    <property type="evidence" value="ECO:0007669"/>
    <property type="project" value="UniProtKB-KW"/>
</dbReference>
<dbReference type="EMBL" id="JQIF01000001">
    <property type="protein sequence ID" value="KGJ55096.1"/>
    <property type="molecule type" value="Genomic_DNA"/>
</dbReference>
<dbReference type="Gene3D" id="3.40.50.510">
    <property type="entry name" value="Phosphotransferase system, mannose-type IIA component"/>
    <property type="match status" value="1"/>
</dbReference>
<evidence type="ECO:0000313" key="9">
    <source>
        <dbReference type="EMBL" id="KGJ55096.1"/>
    </source>
</evidence>
<protein>
    <submittedName>
        <fullName evidence="9">PTS fructose transporter subunit IIA</fullName>
    </submittedName>
    <submittedName>
        <fullName evidence="10">PTS sugar transporter subunit IIA</fullName>
    </submittedName>
</protein>
<dbReference type="PANTHER" id="PTHR33799">
    <property type="entry name" value="PTS PERMEASE-RELATED-RELATED"/>
    <property type="match status" value="1"/>
</dbReference>
<dbReference type="Pfam" id="PF03610">
    <property type="entry name" value="EIIA-man"/>
    <property type="match status" value="1"/>
</dbReference>
<keyword evidence="2" id="KW-0813">Transport</keyword>
<dbReference type="GO" id="GO:0009401">
    <property type="term" value="P:phosphoenolpyruvate-dependent sugar phosphotransferase system"/>
    <property type="evidence" value="ECO:0007669"/>
    <property type="project" value="UniProtKB-KW"/>
</dbReference>
<dbReference type="CDD" id="cd00006">
    <property type="entry name" value="PTS_IIA_man"/>
    <property type="match status" value="1"/>
</dbReference>
<dbReference type="EMBL" id="JAKTMA010000026">
    <property type="protein sequence ID" value="MCR0233988.1"/>
    <property type="molecule type" value="Genomic_DNA"/>
</dbReference>
<evidence type="ECO:0000256" key="7">
    <source>
        <dbReference type="ARBA" id="ARBA00022777"/>
    </source>
</evidence>
<evidence type="ECO:0000256" key="4">
    <source>
        <dbReference type="ARBA" id="ARBA00022597"/>
    </source>
</evidence>
<dbReference type="InterPro" id="IPR033887">
    <property type="entry name" value="PTS_IIA_man"/>
</dbReference>
<reference evidence="10" key="3">
    <citation type="journal article" date="2022" name="Clin. Infect. Dis.">
        <title>Association between Clostridium innocuum and antibiotic-associated diarrhea in adults and children: A cross-sectional study and comparative genomics analysis.</title>
        <authorList>
            <person name="Cherny K.E."/>
            <person name="Muscat E.B."/>
            <person name="Balaji A."/>
            <person name="Mukherjee J."/>
            <person name="Ozer E.A."/>
            <person name="Angarone M.P."/>
            <person name="Hauser A.R."/>
            <person name="Sichel J.S."/>
            <person name="Amponsah E."/>
            <person name="Kociolek L.K."/>
        </authorList>
    </citation>
    <scope>NUCLEOTIDE SEQUENCE</scope>
    <source>
        <strain evidence="10">NU1-AC-029v</strain>
    </source>
</reference>
<accession>A0A099IC26</accession>
<keyword evidence="4 10" id="KW-0762">Sugar transport</keyword>
<keyword evidence="5" id="KW-0808">Transferase</keyword>
<dbReference type="Proteomes" id="UP000503330">
    <property type="component" value="Chromosome"/>
</dbReference>
<dbReference type="GO" id="GO:0005737">
    <property type="term" value="C:cytoplasm"/>
    <property type="evidence" value="ECO:0007669"/>
    <property type="project" value="UniProtKB-SubCell"/>
</dbReference>
<evidence type="ECO:0000313" key="11">
    <source>
        <dbReference type="EMBL" id="QJA03356.1"/>
    </source>
</evidence>
<evidence type="ECO:0000256" key="3">
    <source>
        <dbReference type="ARBA" id="ARBA00022490"/>
    </source>
</evidence>
<organism evidence="9 12">
    <name type="scientific">Clostridium innocuum</name>
    <dbReference type="NCBI Taxonomy" id="1522"/>
    <lineage>
        <taxon>Bacteria</taxon>
        <taxon>Bacillati</taxon>
        <taxon>Bacillota</taxon>
        <taxon>Clostridia</taxon>
        <taxon>Eubacteriales</taxon>
        <taxon>Clostridiaceae</taxon>
        <taxon>Clostridium</taxon>
    </lineage>
</organism>
<feature type="domain" description="PTS EIIA type-4" evidence="8">
    <location>
        <begin position="2"/>
        <end position="138"/>
    </location>
</feature>
<evidence type="ECO:0000259" key="8">
    <source>
        <dbReference type="PROSITE" id="PS51096"/>
    </source>
</evidence>
<dbReference type="SUPFAM" id="SSF53062">
    <property type="entry name" value="PTS system fructose IIA component-like"/>
    <property type="match status" value="1"/>
</dbReference>
<dbReference type="AlphaFoldDB" id="A0A099IC26"/>
<dbReference type="InterPro" id="IPR036662">
    <property type="entry name" value="PTS_EIIA_man-typ_sf"/>
</dbReference>
<evidence type="ECO:0000313" key="12">
    <source>
        <dbReference type="Proteomes" id="UP000030008"/>
    </source>
</evidence>
<name>A0A099IC26_CLOIN</name>
<gene>
    <name evidence="9" type="ORF">CIAN88_00535</name>
    <name evidence="11" type="ORF">G4D54_13355</name>
    <name evidence="10" type="ORF">MKC95_14535</name>
</gene>
<evidence type="ECO:0000256" key="5">
    <source>
        <dbReference type="ARBA" id="ARBA00022679"/>
    </source>
</evidence>
<keyword evidence="7" id="KW-0418">Kinase</keyword>
<proteinExistence type="predicted"/>
<evidence type="ECO:0000256" key="6">
    <source>
        <dbReference type="ARBA" id="ARBA00022683"/>
    </source>
</evidence>
<dbReference type="EMBL" id="CP048838">
    <property type="protein sequence ID" value="QJA03356.1"/>
    <property type="molecule type" value="Genomic_DNA"/>
</dbReference>
<dbReference type="PROSITE" id="PS51096">
    <property type="entry name" value="PTS_EIIA_TYPE_4"/>
    <property type="match status" value="1"/>
</dbReference>
<dbReference type="PANTHER" id="PTHR33799:SF1">
    <property type="entry name" value="PTS SYSTEM MANNOSE-SPECIFIC EIIAB COMPONENT-RELATED"/>
    <property type="match status" value="1"/>
</dbReference>
<evidence type="ECO:0000256" key="1">
    <source>
        <dbReference type="ARBA" id="ARBA00004496"/>
    </source>
</evidence>
<dbReference type="InterPro" id="IPR004701">
    <property type="entry name" value="PTS_EIIA_man-typ"/>
</dbReference>
<reference evidence="9 12" key="1">
    <citation type="submission" date="2014-08" db="EMBL/GenBank/DDBJ databases">
        <title>Clostridium innocuum, an unnegligible vancomycin-resistant pathogen causing extra-intestinal infections.</title>
        <authorList>
            <person name="Feng Y."/>
            <person name="Chiu C.-H."/>
        </authorList>
    </citation>
    <scope>NUCLEOTIDE SEQUENCE [LARGE SCALE GENOMIC DNA]</scope>
    <source>
        <strain evidence="9 12">AN88</strain>
    </source>
</reference>
<evidence type="ECO:0000313" key="10">
    <source>
        <dbReference type="EMBL" id="MCR0233988.1"/>
    </source>
</evidence>
<evidence type="ECO:0000256" key="2">
    <source>
        <dbReference type="ARBA" id="ARBA00022448"/>
    </source>
</evidence>
<keyword evidence="6" id="KW-0598">Phosphotransferase system</keyword>